<proteinExistence type="predicted"/>
<sequence length="136" mass="15340">MKEKNIVIVGTVILAVCIMIVLRISVNKSFDKYFDDVDRAVGVTTETTLKANGTGINVHYLYRIGKTIYKGSYSTKGSHGIKVPKGKYLVVYSRKNPVYNAFVPVLVNQNLKDIQVDSLELKKRFDLTTRAKIVRK</sequence>
<dbReference type="AlphaFoldDB" id="A0AAE3SIH0"/>
<protein>
    <recommendedName>
        <fullName evidence="4">DUF3592 domain-containing protein</fullName>
    </recommendedName>
</protein>
<evidence type="ECO:0000313" key="3">
    <source>
        <dbReference type="Proteomes" id="UP001209229"/>
    </source>
</evidence>
<organism evidence="2 3">
    <name type="scientific">Plebeiibacterium sediminum</name>
    <dbReference type="NCBI Taxonomy" id="2992112"/>
    <lineage>
        <taxon>Bacteria</taxon>
        <taxon>Pseudomonadati</taxon>
        <taxon>Bacteroidota</taxon>
        <taxon>Bacteroidia</taxon>
        <taxon>Marinilabiliales</taxon>
        <taxon>Marinilabiliaceae</taxon>
        <taxon>Plebeiibacterium</taxon>
    </lineage>
</organism>
<keyword evidence="1" id="KW-0472">Membrane</keyword>
<gene>
    <name evidence="2" type="ORF">OM075_22380</name>
</gene>
<dbReference type="EMBL" id="JAPDPJ010000090">
    <property type="protein sequence ID" value="MCW3789228.1"/>
    <property type="molecule type" value="Genomic_DNA"/>
</dbReference>
<evidence type="ECO:0008006" key="4">
    <source>
        <dbReference type="Google" id="ProtNLM"/>
    </source>
</evidence>
<keyword evidence="1" id="KW-1133">Transmembrane helix</keyword>
<reference evidence="2" key="1">
    <citation type="submission" date="2022-10" db="EMBL/GenBank/DDBJ databases">
        <authorList>
            <person name="Yu W.X."/>
        </authorList>
    </citation>
    <scope>NUCLEOTIDE SEQUENCE</scope>
    <source>
        <strain evidence="2">AAT</strain>
    </source>
</reference>
<keyword evidence="1" id="KW-0812">Transmembrane</keyword>
<accession>A0AAE3SIH0</accession>
<evidence type="ECO:0000256" key="1">
    <source>
        <dbReference type="SAM" id="Phobius"/>
    </source>
</evidence>
<feature type="transmembrane region" description="Helical" evidence="1">
    <location>
        <begin position="6"/>
        <end position="26"/>
    </location>
</feature>
<name>A0AAE3SIH0_9BACT</name>
<dbReference type="Proteomes" id="UP001209229">
    <property type="component" value="Unassembled WGS sequence"/>
</dbReference>
<evidence type="ECO:0000313" key="2">
    <source>
        <dbReference type="EMBL" id="MCW3789228.1"/>
    </source>
</evidence>
<dbReference type="RefSeq" id="WP_301192786.1">
    <property type="nucleotide sequence ID" value="NZ_JAPDPJ010000090.1"/>
</dbReference>
<keyword evidence="3" id="KW-1185">Reference proteome</keyword>
<comment type="caution">
    <text evidence="2">The sequence shown here is derived from an EMBL/GenBank/DDBJ whole genome shotgun (WGS) entry which is preliminary data.</text>
</comment>